<dbReference type="PANTHER" id="PTHR13370">
    <property type="entry name" value="RNA METHYLASE-RELATED"/>
    <property type="match status" value="1"/>
</dbReference>
<evidence type="ECO:0000256" key="3">
    <source>
        <dbReference type="ARBA" id="ARBA00022679"/>
    </source>
</evidence>
<dbReference type="Gene3D" id="3.40.50.150">
    <property type="entry name" value="Vaccinia Virus protein VP39"/>
    <property type="match status" value="1"/>
</dbReference>
<accession>A0A3F3H1T7</accession>
<dbReference type="InterPro" id="IPR029063">
    <property type="entry name" value="SAM-dependent_MTases_sf"/>
</dbReference>
<dbReference type="RefSeq" id="WP_059393881.1">
    <property type="nucleotide sequence ID" value="NZ_DF968082.1"/>
</dbReference>
<evidence type="ECO:0000256" key="1">
    <source>
        <dbReference type="ARBA" id="ARBA00006594"/>
    </source>
</evidence>
<organism evidence="7">
    <name type="scientific">Fructobacillus tropaeoli</name>
    <dbReference type="NCBI Taxonomy" id="709323"/>
    <lineage>
        <taxon>Bacteria</taxon>
        <taxon>Bacillati</taxon>
        <taxon>Bacillota</taxon>
        <taxon>Bacilli</taxon>
        <taxon>Lactobacillales</taxon>
        <taxon>Lactobacillaceae</taxon>
        <taxon>Fructobacillus</taxon>
    </lineage>
</organism>
<dbReference type="EMBL" id="DF968082">
    <property type="protein sequence ID" value="GAP04466.1"/>
    <property type="molecule type" value="Genomic_DNA"/>
</dbReference>
<dbReference type="Pfam" id="PF01555">
    <property type="entry name" value="N6_N4_Mtase"/>
    <property type="match status" value="1"/>
</dbReference>
<evidence type="ECO:0000256" key="4">
    <source>
        <dbReference type="ARBA" id="ARBA00022747"/>
    </source>
</evidence>
<dbReference type="PANTHER" id="PTHR13370:SF24">
    <property type="entry name" value="TYPE III RESTRICTION-MODIFICATION ENZYME STYLTI MOD SUBUNIT"/>
    <property type="match status" value="1"/>
</dbReference>
<dbReference type="InterPro" id="IPR002052">
    <property type="entry name" value="DNA_methylase_N6_adenine_CS"/>
</dbReference>
<dbReference type="PROSITE" id="PS00092">
    <property type="entry name" value="N6_MTASE"/>
    <property type="match status" value="1"/>
</dbReference>
<dbReference type="PRINTS" id="PR00508">
    <property type="entry name" value="S21N4MTFRASE"/>
</dbReference>
<comment type="similarity">
    <text evidence="1 5">Belongs to the N(4)/N(6)-methyltransferase family.</text>
</comment>
<dbReference type="Proteomes" id="UP000064514">
    <property type="component" value="Unassembled WGS sequence"/>
</dbReference>
<dbReference type="GO" id="GO:0032259">
    <property type="term" value="P:methylation"/>
    <property type="evidence" value="ECO:0007669"/>
    <property type="project" value="UniProtKB-KW"/>
</dbReference>
<gene>
    <name evidence="7" type="ORF">FTRO_0050190</name>
</gene>
<dbReference type="GO" id="GO:0008170">
    <property type="term" value="F:N-methyltransferase activity"/>
    <property type="evidence" value="ECO:0007669"/>
    <property type="project" value="InterPro"/>
</dbReference>
<evidence type="ECO:0000256" key="2">
    <source>
        <dbReference type="ARBA" id="ARBA00022603"/>
    </source>
</evidence>
<protein>
    <recommendedName>
        <fullName evidence="5">Methyltransferase</fullName>
        <ecNumber evidence="5">2.1.1.-</ecNumber>
    </recommendedName>
</protein>
<proteinExistence type="inferred from homology"/>
<dbReference type="STRING" id="709323.GCA_001047135_01017"/>
<sequence>MKTIYTDKLNTLIQSDAFKYLATLEDHSVDLIVTDPPYFLSNGGFSNSGGKMVSVNKGDWDQNPDPEQFYEKLLEEFDRILTPDGSFWIFGSMHNIYILGYLIQKKNFKILNNITWQKTNPAPNLSCRMFTHSTETILWAKRPKGKQIFNYTLMKEINDNKQMKDVWLTSNTAKSEKRFGKHPSQKPLALLKRIISASTTKDSFVVDPFVGSGTTSVACSQLGIKSVGIDNNEDYLDIARQRVADFENEKVGKIK</sequence>
<dbReference type="GO" id="GO:0005737">
    <property type="term" value="C:cytoplasm"/>
    <property type="evidence" value="ECO:0007669"/>
    <property type="project" value="TreeGrafter"/>
</dbReference>
<dbReference type="AlphaFoldDB" id="A0A3F3H1T7"/>
<dbReference type="InterPro" id="IPR001091">
    <property type="entry name" value="RM_Methyltransferase"/>
</dbReference>
<evidence type="ECO:0000313" key="7">
    <source>
        <dbReference type="EMBL" id="GAP04466.1"/>
    </source>
</evidence>
<dbReference type="GO" id="GO:0003677">
    <property type="term" value="F:DNA binding"/>
    <property type="evidence" value="ECO:0007669"/>
    <property type="project" value="InterPro"/>
</dbReference>
<keyword evidence="3 7" id="KW-0808">Transferase</keyword>
<dbReference type="InterPro" id="IPR002941">
    <property type="entry name" value="DNA_methylase_N4/N6"/>
</dbReference>
<dbReference type="GO" id="GO:0009307">
    <property type="term" value="P:DNA restriction-modification system"/>
    <property type="evidence" value="ECO:0007669"/>
    <property type="project" value="UniProtKB-KW"/>
</dbReference>
<keyword evidence="2 7" id="KW-0489">Methyltransferase</keyword>
<evidence type="ECO:0000256" key="5">
    <source>
        <dbReference type="RuleBase" id="RU362026"/>
    </source>
</evidence>
<reference evidence="7" key="1">
    <citation type="journal article" date="2015" name="BMC Genomics">
        <title>Comparative genomics of Fructobacillus spp. and Leuconostoc spp. reveals niche-specific evolution of Fructobacillus spp.</title>
        <authorList>
            <person name="Endo A."/>
            <person name="Tanizawa Y."/>
            <person name="Tanaka N."/>
            <person name="Maeno S."/>
            <person name="Kumar H."/>
            <person name="Shiwa Y."/>
            <person name="Okada S."/>
            <person name="Yoshikawa H."/>
            <person name="Dicks L."/>
            <person name="Nakagawa J."/>
            <person name="Arita M."/>
        </authorList>
    </citation>
    <scope>NUCLEOTIDE SEQUENCE [LARGE SCALE GENOMIC DNA]</scope>
    <source>
        <strain evidence="7">F214-1</strain>
    </source>
</reference>
<keyword evidence="4" id="KW-0680">Restriction system</keyword>
<feature type="domain" description="DNA methylase N-4/N-6" evidence="6">
    <location>
        <begin position="29"/>
        <end position="240"/>
    </location>
</feature>
<evidence type="ECO:0000259" key="6">
    <source>
        <dbReference type="Pfam" id="PF01555"/>
    </source>
</evidence>
<name>A0A3F3H1T7_9LACO</name>
<dbReference type="SUPFAM" id="SSF53335">
    <property type="entry name" value="S-adenosyl-L-methionine-dependent methyltransferases"/>
    <property type="match status" value="1"/>
</dbReference>
<dbReference type="EC" id="2.1.1.-" evidence="5"/>